<dbReference type="RefSeq" id="WP_118218092.1">
    <property type="nucleotide sequence ID" value="NZ_QRIM01000009.1"/>
</dbReference>
<dbReference type="InterPro" id="IPR024559">
    <property type="entry name" value="DUF3846"/>
</dbReference>
<gene>
    <name evidence="2" type="ORF">DW252_08900</name>
</gene>
<protein>
    <recommendedName>
        <fullName evidence="1">DUF3846 domain-containing protein</fullName>
    </recommendedName>
</protein>
<dbReference type="AlphaFoldDB" id="A0A3R6ILV7"/>
<evidence type="ECO:0000259" key="1">
    <source>
        <dbReference type="Pfam" id="PF12957"/>
    </source>
</evidence>
<organism evidence="2 3">
    <name type="scientific">Coprococcus comes</name>
    <dbReference type="NCBI Taxonomy" id="410072"/>
    <lineage>
        <taxon>Bacteria</taxon>
        <taxon>Bacillati</taxon>
        <taxon>Bacillota</taxon>
        <taxon>Clostridia</taxon>
        <taxon>Lachnospirales</taxon>
        <taxon>Lachnospiraceae</taxon>
        <taxon>Coprococcus</taxon>
    </lineage>
</organism>
<reference evidence="2 3" key="1">
    <citation type="submission" date="2018-08" db="EMBL/GenBank/DDBJ databases">
        <title>A genome reference for cultivated species of the human gut microbiota.</title>
        <authorList>
            <person name="Zou Y."/>
            <person name="Xue W."/>
            <person name="Luo G."/>
        </authorList>
    </citation>
    <scope>NUCLEOTIDE SEQUENCE [LARGE SCALE GENOMIC DNA]</scope>
    <source>
        <strain evidence="2 3">AM22-12LB</strain>
    </source>
</reference>
<dbReference type="Pfam" id="PF12957">
    <property type="entry name" value="DUF3846"/>
    <property type="match status" value="1"/>
</dbReference>
<accession>A0A3R6ILV7</accession>
<sequence length="119" mass="13541">MKTVKVTPDDLVSVIDVNFDSQYALKKAVGGQLKTVRTRTLYNMFKMPVVMLTDKDGLLKNKEINRLGSYFFDVDRHGWPIVGDIVFAVDTGEEIEAPEDAEGLRTLLKLQFPYLEENE</sequence>
<feature type="domain" description="DUF3846" evidence="1">
    <location>
        <begin position="1"/>
        <end position="99"/>
    </location>
</feature>
<evidence type="ECO:0000313" key="2">
    <source>
        <dbReference type="EMBL" id="RHG60179.1"/>
    </source>
</evidence>
<evidence type="ECO:0000313" key="3">
    <source>
        <dbReference type="Proteomes" id="UP000286595"/>
    </source>
</evidence>
<proteinExistence type="predicted"/>
<comment type="caution">
    <text evidence="2">The sequence shown here is derived from an EMBL/GenBank/DDBJ whole genome shotgun (WGS) entry which is preliminary data.</text>
</comment>
<dbReference type="EMBL" id="QRIM01000009">
    <property type="protein sequence ID" value="RHG60179.1"/>
    <property type="molecule type" value="Genomic_DNA"/>
</dbReference>
<name>A0A3R6ILV7_9FIRM</name>
<dbReference type="Proteomes" id="UP000286595">
    <property type="component" value="Unassembled WGS sequence"/>
</dbReference>